<evidence type="ECO:0000313" key="3">
    <source>
        <dbReference type="Proteomes" id="UP001148299"/>
    </source>
</evidence>
<organism evidence="2 3">
    <name type="scientific">Penicillium brevicompactum</name>
    <dbReference type="NCBI Taxonomy" id="5074"/>
    <lineage>
        <taxon>Eukaryota</taxon>
        <taxon>Fungi</taxon>
        <taxon>Dikarya</taxon>
        <taxon>Ascomycota</taxon>
        <taxon>Pezizomycotina</taxon>
        <taxon>Eurotiomycetes</taxon>
        <taxon>Eurotiomycetidae</taxon>
        <taxon>Eurotiales</taxon>
        <taxon>Aspergillaceae</taxon>
        <taxon>Penicillium</taxon>
    </lineage>
</organism>
<protein>
    <submittedName>
        <fullName evidence="2">Uncharacterized protein</fullName>
    </submittedName>
</protein>
<reference evidence="2" key="1">
    <citation type="submission" date="2022-12" db="EMBL/GenBank/DDBJ databases">
        <authorList>
            <person name="Petersen C."/>
        </authorList>
    </citation>
    <scope>NUCLEOTIDE SEQUENCE</scope>
    <source>
        <strain evidence="2">IBT 35675</strain>
    </source>
</reference>
<evidence type="ECO:0000256" key="1">
    <source>
        <dbReference type="SAM" id="MobiDB-lite"/>
    </source>
</evidence>
<proteinExistence type="predicted"/>
<dbReference type="EMBL" id="JAPZBR010000008">
    <property type="protein sequence ID" value="KAJ5342863.1"/>
    <property type="molecule type" value="Genomic_DNA"/>
</dbReference>
<comment type="caution">
    <text evidence="2">The sequence shown here is derived from an EMBL/GenBank/DDBJ whole genome shotgun (WGS) entry which is preliminary data.</text>
</comment>
<accession>A0A9W9QXC5</accession>
<gene>
    <name evidence="2" type="ORF">N7541_011987</name>
</gene>
<dbReference type="AlphaFoldDB" id="A0A9W9QXC5"/>
<keyword evidence="3" id="KW-1185">Reference proteome</keyword>
<evidence type="ECO:0000313" key="2">
    <source>
        <dbReference type="EMBL" id="KAJ5342863.1"/>
    </source>
</evidence>
<reference evidence="2" key="2">
    <citation type="journal article" date="2023" name="IMA Fungus">
        <title>Comparative genomic study of the Penicillium genus elucidates a diverse pangenome and 15 lateral gene transfer events.</title>
        <authorList>
            <person name="Petersen C."/>
            <person name="Sorensen T."/>
            <person name="Nielsen M.R."/>
            <person name="Sondergaard T.E."/>
            <person name="Sorensen J.L."/>
            <person name="Fitzpatrick D.A."/>
            <person name="Frisvad J.C."/>
            <person name="Nielsen K.L."/>
        </authorList>
    </citation>
    <scope>NUCLEOTIDE SEQUENCE</scope>
    <source>
        <strain evidence="2">IBT 35675</strain>
    </source>
</reference>
<sequence>MLTERRERGLDLYPQSAHMGLPNSRSFGFSLGAAGNWTGDAGDRLGQIPQRVPWIAYGDASNPVDLSPREDEAEDMIRDRTL</sequence>
<feature type="compositionally biased region" description="Basic and acidic residues" evidence="1">
    <location>
        <begin position="67"/>
        <end position="82"/>
    </location>
</feature>
<name>A0A9W9QXC5_PENBR</name>
<dbReference type="Proteomes" id="UP001148299">
    <property type="component" value="Unassembled WGS sequence"/>
</dbReference>
<feature type="region of interest" description="Disordered" evidence="1">
    <location>
        <begin position="59"/>
        <end position="82"/>
    </location>
</feature>